<dbReference type="Proteomes" id="UP001283361">
    <property type="component" value="Unassembled WGS sequence"/>
</dbReference>
<evidence type="ECO:0000313" key="1">
    <source>
        <dbReference type="EMBL" id="KAK3722334.1"/>
    </source>
</evidence>
<evidence type="ECO:0000313" key="2">
    <source>
        <dbReference type="Proteomes" id="UP001283361"/>
    </source>
</evidence>
<dbReference type="AlphaFoldDB" id="A0AAE1CNX8"/>
<accession>A0AAE1CNX8</accession>
<gene>
    <name evidence="1" type="ORF">RRG08_041939</name>
</gene>
<reference evidence="1" key="1">
    <citation type="journal article" date="2023" name="G3 (Bethesda)">
        <title>A reference genome for the long-term kleptoplast-retaining sea slug Elysia crispata morphotype clarki.</title>
        <authorList>
            <person name="Eastman K.E."/>
            <person name="Pendleton A.L."/>
            <person name="Shaikh M.A."/>
            <person name="Suttiyut T."/>
            <person name="Ogas R."/>
            <person name="Tomko P."/>
            <person name="Gavelis G."/>
            <person name="Widhalm J.R."/>
            <person name="Wisecaver J.H."/>
        </authorList>
    </citation>
    <scope>NUCLEOTIDE SEQUENCE</scope>
    <source>
        <strain evidence="1">ECLA1</strain>
    </source>
</reference>
<proteinExistence type="predicted"/>
<sequence length="138" mass="14881">MEVTLGADYPVKNKSLILENLIPIFIILHQAVTMAGTRRCRDNVGVSESAAGVRLIVPSHTPPNHGAARGICVEIMVYVAQTVGANKPHLHAAASLENGLVCSLIYDVEDGERRLKACNVSREGLVVPPLVSARHWPQ</sequence>
<comment type="caution">
    <text evidence="1">The sequence shown here is derived from an EMBL/GenBank/DDBJ whole genome shotgun (WGS) entry which is preliminary data.</text>
</comment>
<name>A0AAE1CNX8_9GAST</name>
<organism evidence="1 2">
    <name type="scientific">Elysia crispata</name>
    <name type="common">lettuce slug</name>
    <dbReference type="NCBI Taxonomy" id="231223"/>
    <lineage>
        <taxon>Eukaryota</taxon>
        <taxon>Metazoa</taxon>
        <taxon>Spiralia</taxon>
        <taxon>Lophotrochozoa</taxon>
        <taxon>Mollusca</taxon>
        <taxon>Gastropoda</taxon>
        <taxon>Heterobranchia</taxon>
        <taxon>Euthyneura</taxon>
        <taxon>Panpulmonata</taxon>
        <taxon>Sacoglossa</taxon>
        <taxon>Placobranchoidea</taxon>
        <taxon>Plakobranchidae</taxon>
        <taxon>Elysia</taxon>
    </lineage>
</organism>
<protein>
    <submittedName>
        <fullName evidence="1">Uncharacterized protein</fullName>
    </submittedName>
</protein>
<keyword evidence="2" id="KW-1185">Reference proteome</keyword>
<dbReference type="EMBL" id="JAWDGP010007375">
    <property type="protein sequence ID" value="KAK3722334.1"/>
    <property type="molecule type" value="Genomic_DNA"/>
</dbReference>